<dbReference type="SUPFAM" id="SSF51735">
    <property type="entry name" value="NAD(P)-binding Rossmann-fold domains"/>
    <property type="match status" value="1"/>
</dbReference>
<dbReference type="PANTHER" id="PTHR21363:SF0">
    <property type="entry name" value="PREPHENATE DEHYDROGENASE [NADP(+)]"/>
    <property type="match status" value="1"/>
</dbReference>
<evidence type="ECO:0000313" key="12">
    <source>
        <dbReference type="EMBL" id="QEW05689.1"/>
    </source>
</evidence>
<dbReference type="Pfam" id="PF20463">
    <property type="entry name" value="PDH_C"/>
    <property type="match status" value="1"/>
</dbReference>
<evidence type="ECO:0000256" key="3">
    <source>
        <dbReference type="ARBA" id="ARBA00012068"/>
    </source>
</evidence>
<proteinExistence type="inferred from homology"/>
<accession>A0A5J6LAP4</accession>
<evidence type="ECO:0000259" key="11">
    <source>
        <dbReference type="PROSITE" id="PS51176"/>
    </source>
</evidence>
<feature type="domain" description="Prephenate/arogenate dehydrogenase" evidence="11">
    <location>
        <begin position="6"/>
        <end position="294"/>
    </location>
</feature>
<evidence type="ECO:0000256" key="6">
    <source>
        <dbReference type="ARBA" id="ARBA00023002"/>
    </source>
</evidence>
<keyword evidence="8" id="KW-0057">Aromatic amino acid biosynthesis</keyword>
<dbReference type="GO" id="GO:0008977">
    <property type="term" value="F:prephenate dehydrogenase (NAD+) activity"/>
    <property type="evidence" value="ECO:0007669"/>
    <property type="project" value="UniProtKB-EC"/>
</dbReference>
<comment type="catalytic activity">
    <reaction evidence="9">
        <text>prephenate + NAD(+) = 3-(4-hydroxyphenyl)pyruvate + CO2 + NADH</text>
        <dbReference type="Rhea" id="RHEA:13869"/>
        <dbReference type="ChEBI" id="CHEBI:16526"/>
        <dbReference type="ChEBI" id="CHEBI:29934"/>
        <dbReference type="ChEBI" id="CHEBI:36242"/>
        <dbReference type="ChEBI" id="CHEBI:57540"/>
        <dbReference type="ChEBI" id="CHEBI:57945"/>
        <dbReference type="EC" id="1.3.1.12"/>
    </reaction>
</comment>
<dbReference type="GO" id="GO:0004665">
    <property type="term" value="F:prephenate dehydrogenase (NADP+) activity"/>
    <property type="evidence" value="ECO:0007669"/>
    <property type="project" value="InterPro"/>
</dbReference>
<keyword evidence="13" id="KW-1185">Reference proteome</keyword>
<reference evidence="12 13" key="1">
    <citation type="submission" date="2019-09" db="EMBL/GenBank/DDBJ databases">
        <title>Nitrincola iocasae sp. nov., a bacterium isolated from the sediment collected at a cold seep field in South China Sea.</title>
        <authorList>
            <person name="Zhang H."/>
            <person name="Wang H."/>
            <person name="Li C."/>
        </authorList>
    </citation>
    <scope>NUCLEOTIDE SEQUENCE [LARGE SCALE GENOMIC DNA]</scope>
    <source>
        <strain evidence="12 13">KXZD1103</strain>
    </source>
</reference>
<dbReference type="Gene3D" id="3.40.50.720">
    <property type="entry name" value="NAD(P)-binding Rossmann-like Domain"/>
    <property type="match status" value="1"/>
</dbReference>
<dbReference type="EMBL" id="CP044222">
    <property type="protein sequence ID" value="QEW05689.1"/>
    <property type="molecule type" value="Genomic_DNA"/>
</dbReference>
<keyword evidence="4" id="KW-0827">Tyrosine biosynthesis</keyword>
<sequence>MKYSLNKVLVIGLGLIGGSFAKALKKRHLVDEVSGYDLNSAECELGLQLGVIDKQVTSLLDAVAEADLVMLAVPVKAMEQLLEAIAPALRPDTLVTDAGSTKMNIIAAAQRVFPTIPATFVPGHPIAGAEKSGVTAANADLFVRHKVILTPVPETDPLAVSLVAELWQSLGAEVLQMEPHRHDEVLAATSHLPHLLAFSLVDTLAHEEEKKDIFRYAAGGFRDFTRIAASDPVMWHDICQANRDALLDQIDQFTMGLSRLRQAIDTEDSQTLLGIFTRARIAREYFSTLLTGTAYELSSTPPSVETPNLGVDKPGE</sequence>
<dbReference type="EC" id="1.3.1.12" evidence="3"/>
<dbReference type="InterPro" id="IPR008927">
    <property type="entry name" value="6-PGluconate_DH-like_C_sf"/>
</dbReference>
<dbReference type="Gene3D" id="1.10.3660.10">
    <property type="entry name" value="6-phosphogluconate dehydrogenase C-terminal like domain"/>
    <property type="match status" value="1"/>
</dbReference>
<dbReference type="AlphaFoldDB" id="A0A5J6LAP4"/>
<evidence type="ECO:0000256" key="4">
    <source>
        <dbReference type="ARBA" id="ARBA00022498"/>
    </source>
</evidence>
<dbReference type="InterPro" id="IPR046826">
    <property type="entry name" value="PDH_N"/>
</dbReference>
<dbReference type="Proteomes" id="UP000325606">
    <property type="component" value="Chromosome"/>
</dbReference>
<keyword evidence="6" id="KW-0560">Oxidoreductase</keyword>
<dbReference type="SUPFAM" id="SSF48179">
    <property type="entry name" value="6-phosphogluconate dehydrogenase C-terminal domain-like"/>
    <property type="match status" value="1"/>
</dbReference>
<feature type="compositionally biased region" description="Polar residues" evidence="10">
    <location>
        <begin position="297"/>
        <end position="306"/>
    </location>
</feature>
<dbReference type="FunFam" id="3.40.50.720:FF:000208">
    <property type="entry name" value="Prephenate dehydrogenase"/>
    <property type="match status" value="1"/>
</dbReference>
<dbReference type="GO" id="GO:0006571">
    <property type="term" value="P:tyrosine biosynthetic process"/>
    <property type="evidence" value="ECO:0007669"/>
    <property type="project" value="UniProtKB-KW"/>
</dbReference>
<dbReference type="InterPro" id="IPR036291">
    <property type="entry name" value="NAD(P)-bd_dom_sf"/>
</dbReference>
<dbReference type="Pfam" id="PF02153">
    <property type="entry name" value="PDH_N"/>
    <property type="match status" value="1"/>
</dbReference>
<keyword evidence="7" id="KW-0520">NAD</keyword>
<dbReference type="InterPro" id="IPR046825">
    <property type="entry name" value="PDH_C"/>
</dbReference>
<dbReference type="GO" id="GO:0070403">
    <property type="term" value="F:NAD+ binding"/>
    <property type="evidence" value="ECO:0007669"/>
    <property type="project" value="InterPro"/>
</dbReference>
<dbReference type="PROSITE" id="PS51176">
    <property type="entry name" value="PDH_ADH"/>
    <property type="match status" value="1"/>
</dbReference>
<feature type="region of interest" description="Disordered" evidence="10">
    <location>
        <begin position="297"/>
        <end position="316"/>
    </location>
</feature>
<evidence type="ECO:0000256" key="10">
    <source>
        <dbReference type="SAM" id="MobiDB-lite"/>
    </source>
</evidence>
<evidence type="ECO:0000313" key="13">
    <source>
        <dbReference type="Proteomes" id="UP000325606"/>
    </source>
</evidence>
<organism evidence="12 13">
    <name type="scientific">Nitrincola iocasae</name>
    <dbReference type="NCBI Taxonomy" id="2614693"/>
    <lineage>
        <taxon>Bacteria</taxon>
        <taxon>Pseudomonadati</taxon>
        <taxon>Pseudomonadota</taxon>
        <taxon>Gammaproteobacteria</taxon>
        <taxon>Oceanospirillales</taxon>
        <taxon>Oceanospirillaceae</taxon>
        <taxon>Nitrincola</taxon>
    </lineage>
</organism>
<comment type="similarity">
    <text evidence="2">Belongs to the prephenate/arogenate dehydrogenase family.</text>
</comment>
<name>A0A5J6LAP4_9GAMM</name>
<dbReference type="KEGG" id="nik:F5I99_03850"/>
<dbReference type="InterPro" id="IPR050812">
    <property type="entry name" value="Preph/Arog_dehydrog"/>
</dbReference>
<evidence type="ECO:0000256" key="8">
    <source>
        <dbReference type="ARBA" id="ARBA00023141"/>
    </source>
</evidence>
<keyword evidence="5" id="KW-0028">Amino-acid biosynthesis</keyword>
<evidence type="ECO:0000256" key="5">
    <source>
        <dbReference type="ARBA" id="ARBA00022605"/>
    </source>
</evidence>
<dbReference type="PANTHER" id="PTHR21363">
    <property type="entry name" value="PREPHENATE DEHYDROGENASE"/>
    <property type="match status" value="1"/>
</dbReference>
<gene>
    <name evidence="12" type="ORF">F5I99_03850</name>
</gene>
<evidence type="ECO:0000256" key="2">
    <source>
        <dbReference type="ARBA" id="ARBA00007964"/>
    </source>
</evidence>
<evidence type="ECO:0000256" key="7">
    <source>
        <dbReference type="ARBA" id="ARBA00023027"/>
    </source>
</evidence>
<comment type="pathway">
    <text evidence="1">Amino-acid biosynthesis; L-tyrosine biosynthesis; (4-hydroxyphenyl)pyruvate from prephenate (NAD(+) route): step 1/1.</text>
</comment>
<evidence type="ECO:0000256" key="1">
    <source>
        <dbReference type="ARBA" id="ARBA00005067"/>
    </source>
</evidence>
<dbReference type="RefSeq" id="WP_151053733.1">
    <property type="nucleotide sequence ID" value="NZ_CP044222.1"/>
</dbReference>
<dbReference type="FunFam" id="1.10.3660.10:FF:000003">
    <property type="entry name" value="Prephenate dehydrogenase"/>
    <property type="match status" value="1"/>
</dbReference>
<dbReference type="InterPro" id="IPR003099">
    <property type="entry name" value="Prephen_DH"/>
</dbReference>
<evidence type="ECO:0000256" key="9">
    <source>
        <dbReference type="ARBA" id="ARBA00049260"/>
    </source>
</evidence>
<protein>
    <recommendedName>
        <fullName evidence="3">prephenate dehydrogenase</fullName>
        <ecNumber evidence="3">1.3.1.12</ecNumber>
    </recommendedName>
</protein>